<dbReference type="Proteomes" id="UP000828390">
    <property type="component" value="Unassembled WGS sequence"/>
</dbReference>
<reference evidence="1" key="2">
    <citation type="submission" date="2020-11" db="EMBL/GenBank/DDBJ databases">
        <authorList>
            <person name="McCartney M.A."/>
            <person name="Auch B."/>
            <person name="Kono T."/>
            <person name="Mallez S."/>
            <person name="Becker A."/>
            <person name="Gohl D.M."/>
            <person name="Silverstein K.A.T."/>
            <person name="Koren S."/>
            <person name="Bechman K.B."/>
            <person name="Herman A."/>
            <person name="Abrahante J.E."/>
            <person name="Garbe J."/>
        </authorList>
    </citation>
    <scope>NUCLEOTIDE SEQUENCE</scope>
    <source>
        <strain evidence="1">Duluth1</strain>
        <tissue evidence="1">Whole animal</tissue>
    </source>
</reference>
<dbReference type="EMBL" id="JAIWYP010000016">
    <property type="protein sequence ID" value="KAH3693733.1"/>
    <property type="molecule type" value="Genomic_DNA"/>
</dbReference>
<dbReference type="AlphaFoldDB" id="A0A9D3Y4L7"/>
<reference evidence="1" key="1">
    <citation type="journal article" date="2019" name="bioRxiv">
        <title>The Genome of the Zebra Mussel, Dreissena polymorpha: A Resource for Invasive Species Research.</title>
        <authorList>
            <person name="McCartney M.A."/>
            <person name="Auch B."/>
            <person name="Kono T."/>
            <person name="Mallez S."/>
            <person name="Zhang Y."/>
            <person name="Obille A."/>
            <person name="Becker A."/>
            <person name="Abrahante J.E."/>
            <person name="Garbe J."/>
            <person name="Badalamenti J.P."/>
            <person name="Herman A."/>
            <person name="Mangelson H."/>
            <person name="Liachko I."/>
            <person name="Sullivan S."/>
            <person name="Sone E.D."/>
            <person name="Koren S."/>
            <person name="Silverstein K.A.T."/>
            <person name="Beckman K.B."/>
            <person name="Gohl D.M."/>
        </authorList>
    </citation>
    <scope>NUCLEOTIDE SEQUENCE</scope>
    <source>
        <strain evidence="1">Duluth1</strain>
        <tissue evidence="1">Whole animal</tissue>
    </source>
</reference>
<accession>A0A9D3Y4L7</accession>
<sequence length="78" mass="8661">MHVNFAGDIANLIHMGDNLMKLNFGRDITDKGQAEINNSAMQNRPMTLTLIKSVDVVKSKDDNNDPFITGLDFLPDGR</sequence>
<organism evidence="1 2">
    <name type="scientific">Dreissena polymorpha</name>
    <name type="common">Zebra mussel</name>
    <name type="synonym">Mytilus polymorpha</name>
    <dbReference type="NCBI Taxonomy" id="45954"/>
    <lineage>
        <taxon>Eukaryota</taxon>
        <taxon>Metazoa</taxon>
        <taxon>Spiralia</taxon>
        <taxon>Lophotrochozoa</taxon>
        <taxon>Mollusca</taxon>
        <taxon>Bivalvia</taxon>
        <taxon>Autobranchia</taxon>
        <taxon>Heteroconchia</taxon>
        <taxon>Euheterodonta</taxon>
        <taxon>Imparidentia</taxon>
        <taxon>Neoheterodontei</taxon>
        <taxon>Myida</taxon>
        <taxon>Dreissenoidea</taxon>
        <taxon>Dreissenidae</taxon>
        <taxon>Dreissena</taxon>
    </lineage>
</organism>
<gene>
    <name evidence="1" type="ORF">DPMN_081173</name>
</gene>
<proteinExistence type="predicted"/>
<protein>
    <submittedName>
        <fullName evidence="1">Uncharacterized protein</fullName>
    </submittedName>
</protein>
<comment type="caution">
    <text evidence="1">The sequence shown here is derived from an EMBL/GenBank/DDBJ whole genome shotgun (WGS) entry which is preliminary data.</text>
</comment>
<name>A0A9D3Y4L7_DREPO</name>
<keyword evidence="2" id="KW-1185">Reference proteome</keyword>
<evidence type="ECO:0000313" key="2">
    <source>
        <dbReference type="Proteomes" id="UP000828390"/>
    </source>
</evidence>
<evidence type="ECO:0000313" key="1">
    <source>
        <dbReference type="EMBL" id="KAH3693733.1"/>
    </source>
</evidence>